<dbReference type="InterPro" id="IPR050204">
    <property type="entry name" value="AraC_XylS_family_regulators"/>
</dbReference>
<dbReference type="SUPFAM" id="SSF46689">
    <property type="entry name" value="Homeodomain-like"/>
    <property type="match status" value="1"/>
</dbReference>
<name>A0A2S5SY04_9BURK</name>
<keyword evidence="1" id="KW-0805">Transcription regulation</keyword>
<dbReference type="PANTHER" id="PTHR46796:SF15">
    <property type="entry name" value="BLL1074 PROTEIN"/>
    <property type="match status" value="1"/>
</dbReference>
<protein>
    <recommendedName>
        <fullName evidence="4">HTH araC/xylS-type domain-containing protein</fullName>
    </recommendedName>
</protein>
<evidence type="ECO:0000313" key="5">
    <source>
        <dbReference type="EMBL" id="PPE67509.1"/>
    </source>
</evidence>
<accession>A0A2S5SY04</accession>
<dbReference type="Proteomes" id="UP000238605">
    <property type="component" value="Unassembled WGS sequence"/>
</dbReference>
<proteinExistence type="predicted"/>
<sequence>MASGLPVRKSSRMPFTPHPPVWSTLEVDDNFGRWTATMHAPPALAGVVDGLWHFRGRVAHARERVFPHGAVEIIVHLGERYHGHERDGLQHYPALCLSGLRLQPLVVEAPQAACTVLGLRLRPTAAWTVLGGAAGEAQDRTVDLADVLGAAARELGEACNDAPDARTCLRRAATWVAQRLRQGRPADAAVVWMAQAIAARRGAVSIEGLRERTGWSRSRMAAVFQAQVGLSPKRYARLQRFRHALEQLQRPEAVLADVAGACGYADQSHMTAEFDEMAGTTPGALLAALRYPHSPNLAEGERR</sequence>
<dbReference type="InterPro" id="IPR018060">
    <property type="entry name" value="HTH_AraC"/>
</dbReference>
<dbReference type="Pfam" id="PF12833">
    <property type="entry name" value="HTH_18"/>
    <property type="match status" value="1"/>
</dbReference>
<dbReference type="AlphaFoldDB" id="A0A2S5SY04"/>
<evidence type="ECO:0000256" key="3">
    <source>
        <dbReference type="ARBA" id="ARBA00023163"/>
    </source>
</evidence>
<comment type="caution">
    <text evidence="5">The sequence shown here is derived from an EMBL/GenBank/DDBJ whole genome shotgun (WGS) entry which is preliminary data.</text>
</comment>
<gene>
    <name evidence="5" type="ORF">C1704_04980</name>
</gene>
<dbReference type="Gene3D" id="1.10.10.60">
    <property type="entry name" value="Homeodomain-like"/>
    <property type="match status" value="1"/>
</dbReference>
<dbReference type="PROSITE" id="PS01124">
    <property type="entry name" value="HTH_ARAC_FAMILY_2"/>
    <property type="match status" value="1"/>
</dbReference>
<dbReference type="PANTHER" id="PTHR46796">
    <property type="entry name" value="HTH-TYPE TRANSCRIPTIONAL ACTIVATOR RHAS-RELATED"/>
    <property type="match status" value="1"/>
</dbReference>
<dbReference type="Pfam" id="PF20240">
    <property type="entry name" value="DUF6597"/>
    <property type="match status" value="1"/>
</dbReference>
<evidence type="ECO:0000313" key="6">
    <source>
        <dbReference type="Proteomes" id="UP000238605"/>
    </source>
</evidence>
<dbReference type="InterPro" id="IPR009057">
    <property type="entry name" value="Homeodomain-like_sf"/>
</dbReference>
<dbReference type="InterPro" id="IPR046532">
    <property type="entry name" value="DUF6597"/>
</dbReference>
<evidence type="ECO:0000259" key="4">
    <source>
        <dbReference type="PROSITE" id="PS01124"/>
    </source>
</evidence>
<keyword evidence="6" id="KW-1185">Reference proteome</keyword>
<dbReference type="SMART" id="SM00342">
    <property type="entry name" value="HTH_ARAC"/>
    <property type="match status" value="1"/>
</dbReference>
<organism evidence="5 6">
    <name type="scientific">Caldimonas caldifontis</name>
    <dbReference type="NCBI Taxonomy" id="1452508"/>
    <lineage>
        <taxon>Bacteria</taxon>
        <taxon>Pseudomonadati</taxon>
        <taxon>Pseudomonadota</taxon>
        <taxon>Betaproteobacteria</taxon>
        <taxon>Burkholderiales</taxon>
        <taxon>Sphaerotilaceae</taxon>
        <taxon>Caldimonas</taxon>
    </lineage>
</organism>
<dbReference type="GO" id="GO:0043565">
    <property type="term" value="F:sequence-specific DNA binding"/>
    <property type="evidence" value="ECO:0007669"/>
    <property type="project" value="InterPro"/>
</dbReference>
<evidence type="ECO:0000256" key="2">
    <source>
        <dbReference type="ARBA" id="ARBA00023125"/>
    </source>
</evidence>
<keyword evidence="2" id="KW-0238">DNA-binding</keyword>
<dbReference type="EMBL" id="PSNX01000003">
    <property type="protein sequence ID" value="PPE67509.1"/>
    <property type="molecule type" value="Genomic_DNA"/>
</dbReference>
<reference evidence="5 6" key="1">
    <citation type="submission" date="2018-02" db="EMBL/GenBank/DDBJ databases">
        <title>Reclassifiation of [Polyangium] brachysporum DSM 7029 as Guopingzhaonella breviflexa gen. nov., sp. nov., a member of the family Comamonadaceae.</title>
        <authorList>
            <person name="Tang B."/>
        </authorList>
    </citation>
    <scope>NUCLEOTIDE SEQUENCE [LARGE SCALE GENOMIC DNA]</scope>
    <source>
        <strain evidence="5 6">BCRC 80649</strain>
    </source>
</reference>
<feature type="domain" description="HTH araC/xylS-type" evidence="4">
    <location>
        <begin position="187"/>
        <end position="288"/>
    </location>
</feature>
<dbReference type="OrthoDB" id="9809338at2"/>
<keyword evidence="3" id="KW-0804">Transcription</keyword>
<evidence type="ECO:0000256" key="1">
    <source>
        <dbReference type="ARBA" id="ARBA00023015"/>
    </source>
</evidence>
<dbReference type="GO" id="GO:0003700">
    <property type="term" value="F:DNA-binding transcription factor activity"/>
    <property type="evidence" value="ECO:0007669"/>
    <property type="project" value="InterPro"/>
</dbReference>